<proteinExistence type="predicted"/>
<reference evidence="2 3" key="1">
    <citation type="submission" date="2024-12" db="EMBL/GenBank/DDBJ databases">
        <title>The coexistence of Mycolicibacterium septicum and Mycolicibacterium nivoides in clinical samples.</title>
        <authorList>
            <person name="Wang C."/>
            <person name="Feng Y."/>
            <person name="Zong Z."/>
        </authorList>
    </citation>
    <scope>NUCLEOTIDE SEQUENCE [LARGE SCALE GENOMIC DNA]</scope>
    <source>
        <strain evidence="2 3">120309</strain>
    </source>
</reference>
<keyword evidence="3" id="KW-1185">Reference proteome</keyword>
<gene>
    <name evidence="2" type="ORF">ACK4CT_36040</name>
</gene>
<comment type="caution">
    <text evidence="2">The sequence shown here is derived from an EMBL/GenBank/DDBJ whole genome shotgun (WGS) entry which is preliminary data.</text>
</comment>
<protein>
    <recommendedName>
        <fullName evidence="4">Transmembrane protein</fullName>
    </recommendedName>
</protein>
<sequence>MAAWGSGALTRSDIEAWDFTHLETAATHWSTAAREAEGQFTTIHSGMLRPGGTEWAGTAADTAVESSWRDVVKVRGVGDALYTAAGHATVGAGDLTWAKQQALTAIEEAEAAGFIVEQDLSVRDSTVFGPPSRRQQAIAFGQDIHAKVQALAALDKKVAAQITSALAPLETLQFPEDGKHGDPATQMVDYSFKQDSPVPPPPPPGPNGQDIAKVLDQLPSDSRPNIKVVRSQADIDRLWQWMKQNGVENPGRYGGTNGVSVDLPDGTSVGERAAARSTGQSALDVNVPGRGYIKVHINPDKGAEPSIPAPKAPVEAPKVAEPQAPRAASPPAVEGGPAAKPAPVVEPAPAVKPTPGIGGWGGPSAEPFGPQPVHPPGSINHPFPILGEDNPNESPRDFEGH</sequence>
<name>A0ABW9LNJ3_9MYCO</name>
<evidence type="ECO:0000313" key="2">
    <source>
        <dbReference type="EMBL" id="MFN6548563.1"/>
    </source>
</evidence>
<feature type="region of interest" description="Disordered" evidence="1">
    <location>
        <begin position="191"/>
        <end position="211"/>
    </location>
</feature>
<dbReference type="Proteomes" id="UP001635816">
    <property type="component" value="Unassembled WGS sequence"/>
</dbReference>
<evidence type="ECO:0000313" key="3">
    <source>
        <dbReference type="Proteomes" id="UP001635816"/>
    </source>
</evidence>
<organism evidence="2 3">
    <name type="scientific">Mycolicibacterium nivoides</name>
    <dbReference type="NCBI Taxonomy" id="2487344"/>
    <lineage>
        <taxon>Bacteria</taxon>
        <taxon>Bacillati</taxon>
        <taxon>Actinomycetota</taxon>
        <taxon>Actinomycetes</taxon>
        <taxon>Mycobacteriales</taxon>
        <taxon>Mycobacteriaceae</taxon>
        <taxon>Mycolicibacterium</taxon>
    </lineage>
</organism>
<feature type="compositionally biased region" description="Pro residues" evidence="1">
    <location>
        <begin position="197"/>
        <end position="206"/>
    </location>
</feature>
<dbReference type="EMBL" id="JBKBDD010000028">
    <property type="protein sequence ID" value="MFN6548563.1"/>
    <property type="molecule type" value="Genomic_DNA"/>
</dbReference>
<feature type="compositionally biased region" description="Low complexity" evidence="1">
    <location>
        <begin position="312"/>
        <end position="343"/>
    </location>
</feature>
<feature type="region of interest" description="Disordered" evidence="1">
    <location>
        <begin position="297"/>
        <end position="401"/>
    </location>
</feature>
<evidence type="ECO:0008006" key="4">
    <source>
        <dbReference type="Google" id="ProtNLM"/>
    </source>
</evidence>
<accession>A0ABW9LNJ3</accession>
<evidence type="ECO:0000256" key="1">
    <source>
        <dbReference type="SAM" id="MobiDB-lite"/>
    </source>
</evidence>
<dbReference type="RefSeq" id="WP_016894738.1">
    <property type="nucleotide sequence ID" value="NZ_JBKBDD010000028.1"/>
</dbReference>